<accession>A0AAD1ME52</accession>
<gene>
    <name evidence="2" type="ORF">MAIC_43890</name>
</gene>
<reference evidence="2 3" key="1">
    <citation type="journal article" date="2019" name="Emerg. Microbes Infect.">
        <title>Comprehensive subspecies identification of 175 nontuberculous mycobacteria species based on 7547 genomic profiles.</title>
        <authorList>
            <person name="Matsumoto Y."/>
            <person name="Kinjo T."/>
            <person name="Motooka D."/>
            <person name="Nabeya D."/>
            <person name="Jung N."/>
            <person name="Uechi K."/>
            <person name="Horii T."/>
            <person name="Iida T."/>
            <person name="Fujita J."/>
            <person name="Nakamura S."/>
        </authorList>
    </citation>
    <scope>NUCLEOTIDE SEQUENCE [LARGE SCALE GENOMIC DNA]</scope>
    <source>
        <strain evidence="2 3">JCM 6376</strain>
    </source>
</reference>
<dbReference type="EMBL" id="AP022561">
    <property type="protein sequence ID" value="BBX09586.1"/>
    <property type="molecule type" value="Genomic_DNA"/>
</dbReference>
<sequence>MFGKSQLHDYFKPSDRAEPRALLVSIGVSARAENQATARRLAAIAELFELRRRERGERADWAVDTWAAVGAEVSAALRISLAKAGSYLNYGLAMRRLPGHPRRIHRRRQRDFQG</sequence>
<feature type="domain" description="DUF222" evidence="1">
    <location>
        <begin position="29"/>
        <end position="98"/>
    </location>
</feature>
<dbReference type="KEGG" id="maic:MAIC_43890"/>
<dbReference type="RefSeq" id="WP_115321827.1">
    <property type="nucleotide sequence ID" value="NZ_AP022561.1"/>
</dbReference>
<evidence type="ECO:0000313" key="2">
    <source>
        <dbReference type="EMBL" id="BBX09586.1"/>
    </source>
</evidence>
<keyword evidence="3" id="KW-1185">Reference proteome</keyword>
<dbReference type="Pfam" id="PF02720">
    <property type="entry name" value="DUF222"/>
    <property type="match status" value="1"/>
</dbReference>
<evidence type="ECO:0000313" key="3">
    <source>
        <dbReference type="Proteomes" id="UP000467327"/>
    </source>
</evidence>
<organism evidence="2 3">
    <name type="scientific">Mycolicibacterium aichiense</name>
    <dbReference type="NCBI Taxonomy" id="1799"/>
    <lineage>
        <taxon>Bacteria</taxon>
        <taxon>Bacillati</taxon>
        <taxon>Actinomycetota</taxon>
        <taxon>Actinomycetes</taxon>
        <taxon>Mycobacteriales</taxon>
        <taxon>Mycobacteriaceae</taxon>
        <taxon>Mycolicibacterium</taxon>
    </lineage>
</organism>
<name>A0AAD1ME52_9MYCO</name>
<dbReference type="InterPro" id="IPR003870">
    <property type="entry name" value="DUF222"/>
</dbReference>
<protein>
    <recommendedName>
        <fullName evidence="1">DUF222 domain-containing protein</fullName>
    </recommendedName>
</protein>
<evidence type="ECO:0000259" key="1">
    <source>
        <dbReference type="Pfam" id="PF02720"/>
    </source>
</evidence>
<proteinExistence type="predicted"/>
<dbReference type="Proteomes" id="UP000467327">
    <property type="component" value="Chromosome"/>
</dbReference>
<dbReference type="AlphaFoldDB" id="A0AAD1ME52"/>